<dbReference type="EMBL" id="MU004388">
    <property type="protein sequence ID" value="KAF2653051.1"/>
    <property type="molecule type" value="Genomic_DNA"/>
</dbReference>
<feature type="compositionally biased region" description="Low complexity" evidence="1">
    <location>
        <begin position="1083"/>
        <end position="1121"/>
    </location>
</feature>
<name>A0A6A6T1P3_9PLEO</name>
<feature type="compositionally biased region" description="Acidic residues" evidence="1">
    <location>
        <begin position="983"/>
        <end position="999"/>
    </location>
</feature>
<evidence type="ECO:0000256" key="1">
    <source>
        <dbReference type="SAM" id="MobiDB-lite"/>
    </source>
</evidence>
<feature type="compositionally biased region" description="Polar residues" evidence="1">
    <location>
        <begin position="1156"/>
        <end position="1176"/>
    </location>
</feature>
<dbReference type="PANTHER" id="PTHR36578">
    <property type="entry name" value="CHROMOSOME 15, WHOLE GENOME SHOTGUN SEQUENCE"/>
    <property type="match status" value="1"/>
</dbReference>
<dbReference type="AlphaFoldDB" id="A0A6A6T1P3"/>
<reference evidence="2" key="1">
    <citation type="journal article" date="2020" name="Stud. Mycol.">
        <title>101 Dothideomycetes genomes: a test case for predicting lifestyles and emergence of pathogens.</title>
        <authorList>
            <person name="Haridas S."/>
            <person name="Albert R."/>
            <person name="Binder M."/>
            <person name="Bloem J."/>
            <person name="Labutti K."/>
            <person name="Salamov A."/>
            <person name="Andreopoulos B."/>
            <person name="Baker S."/>
            <person name="Barry K."/>
            <person name="Bills G."/>
            <person name="Bluhm B."/>
            <person name="Cannon C."/>
            <person name="Castanera R."/>
            <person name="Culley D."/>
            <person name="Daum C."/>
            <person name="Ezra D."/>
            <person name="Gonzalez J."/>
            <person name="Henrissat B."/>
            <person name="Kuo A."/>
            <person name="Liang C."/>
            <person name="Lipzen A."/>
            <person name="Lutzoni F."/>
            <person name="Magnuson J."/>
            <person name="Mondo S."/>
            <person name="Nolan M."/>
            <person name="Ohm R."/>
            <person name="Pangilinan J."/>
            <person name="Park H.-J."/>
            <person name="Ramirez L."/>
            <person name="Alfaro M."/>
            <person name="Sun H."/>
            <person name="Tritt A."/>
            <person name="Yoshinaga Y."/>
            <person name="Zwiers L.-H."/>
            <person name="Turgeon B."/>
            <person name="Goodwin S."/>
            <person name="Spatafora J."/>
            <person name="Crous P."/>
            <person name="Grigoriev I."/>
        </authorList>
    </citation>
    <scope>NUCLEOTIDE SEQUENCE</scope>
    <source>
        <strain evidence="2">CBS 122681</strain>
    </source>
</reference>
<protein>
    <recommendedName>
        <fullName evidence="4">Apple domain-containing protein</fullName>
    </recommendedName>
</protein>
<sequence>MKQGWFAAALAPFLAPRDHTTASVIPSNHTWDNVYDHNSVLSTIERLSHKEYLIGKRAIAPSLRPRAGPGQGDCHSFPEGAAPLPDKLNVGSFVDFSGYSALANSAATPNDYVRAFKNYNTSVSSPYYLGVVTVSSYDPNLCAKYCDNDPSCQSFDIYVSRDPSKDPGPKCPNPPATANFKCTLFTAPVSAGLATNQGQILPPADTKGKEFGVKIRASNGYNKNATSEYSTYMNPRFAIDEYIGPETLPAAIDTSDTDHSTLIGTQYFNTTYQPELCAKLCDGVTQVRRFKTEQECGMRKTAVNCTWDPCNYFNTYSLTEQAGFHCSLFTQSMPASQASVRNAVGFTGRTGPVANSWAYSRTEPFNNTIEGPASGNYHAVHDVADYATKTTVTYTQVVPSPVTIISSHIKTHTETQTFIMEDPFYVTRIKTVTAQPSPKNAHVTTVYHYVTAAARALDKRNVPNLKRQDEDEDQDSNSVSGATTTTLVQSTVSTTVVSSDTVPQSTITETEISTSSTTTLGASNSSAAPQQTSYVYVNAPSSTTSSVQYSIYTVTATSTVPASTITDTVTQISTEVSTSTITDNDTVTETSTVAGSTITESVVPTSTVPGPTVTESVVSITITDSNTVTQVSTIQGPTVTESVVRISTVTGPTVTDTVTSMSTITDNNTVTQISTVPGPTVTDTFVEVSTQTLTQTSTVTSVSSSPYTFTYQSAPTSEPGPSTVDTVVESTPTPEPESSSAVSSPAPPTASSIESTDSAASASASSNVQSTAAPTTEIPSATSVSSFSTLTATNSSTAASTASSTIPATTTSTGISSSCSNYTQSLETLLTYAQQQGVANDQLLNRVHRLEQAIGNINNTIYNFDQTSGANISDVKAAIAALLSQAEANSTSVQRSLADIDETVNNVRDKSAKLQQLQNELAGNLTIVQTGLVGLHTDLTAIQNALNIGSSSDSSNTGDGSNGDSSNDQGLNSDSGDQSTGDQDGDSNNDDGSGDDTSDSQDGSSDTNDKPSDSGSDSNSQSSDGSSDSNDQSSDDGSNSNDQSSDDESGSNNQSSGDNDDDSSNPNTETPDTKSSSDDGTDQDQNPDSSSSDPNANVPDTSSGSDDGTDQGQDTDSSSSDPNADTPDTNPSSDDGTSQDQNTQSSSSNSNADVPDTSSGSDDGTGQDQSNNSGTTDNGNQSQSSSSDDDSSGSSDRTERLIAPRPYRAKISLQGRRRSRSP</sequence>
<evidence type="ECO:0008006" key="4">
    <source>
        <dbReference type="Google" id="ProtNLM"/>
    </source>
</evidence>
<feature type="region of interest" description="Disordered" evidence="1">
    <location>
        <begin position="460"/>
        <end position="528"/>
    </location>
</feature>
<organism evidence="2 3">
    <name type="scientific">Lophiostoma macrostomum CBS 122681</name>
    <dbReference type="NCBI Taxonomy" id="1314788"/>
    <lineage>
        <taxon>Eukaryota</taxon>
        <taxon>Fungi</taxon>
        <taxon>Dikarya</taxon>
        <taxon>Ascomycota</taxon>
        <taxon>Pezizomycotina</taxon>
        <taxon>Dothideomycetes</taxon>
        <taxon>Pleosporomycetidae</taxon>
        <taxon>Pleosporales</taxon>
        <taxon>Lophiostomataceae</taxon>
        <taxon>Lophiostoma</taxon>
    </lineage>
</organism>
<feature type="compositionally biased region" description="Low complexity" evidence="1">
    <location>
        <begin position="721"/>
        <end position="773"/>
    </location>
</feature>
<proteinExistence type="predicted"/>
<feature type="region of interest" description="Disordered" evidence="1">
    <location>
        <begin position="949"/>
        <end position="1222"/>
    </location>
</feature>
<feature type="region of interest" description="Disordered" evidence="1">
    <location>
        <begin position="695"/>
        <end position="783"/>
    </location>
</feature>
<feature type="region of interest" description="Disordered" evidence="1">
    <location>
        <begin position="796"/>
        <end position="817"/>
    </location>
</feature>
<feature type="compositionally biased region" description="Low complexity" evidence="1">
    <location>
        <begin position="949"/>
        <end position="982"/>
    </location>
</feature>
<feature type="compositionally biased region" description="Polar residues" evidence="1">
    <location>
        <begin position="706"/>
        <end position="720"/>
    </location>
</feature>
<dbReference type="OrthoDB" id="271448at2759"/>
<evidence type="ECO:0000313" key="3">
    <source>
        <dbReference type="Proteomes" id="UP000799324"/>
    </source>
</evidence>
<feature type="compositionally biased region" description="Low complexity" evidence="1">
    <location>
        <begin position="1013"/>
        <end position="1043"/>
    </location>
</feature>
<feature type="compositionally biased region" description="Basic and acidic residues" evidence="1">
    <location>
        <begin position="460"/>
        <end position="469"/>
    </location>
</feature>
<keyword evidence="3" id="KW-1185">Reference proteome</keyword>
<dbReference type="PANTHER" id="PTHR36578:SF1">
    <property type="entry name" value="APPLE DOMAIN-CONTAINING PROTEIN"/>
    <property type="match status" value="1"/>
</dbReference>
<accession>A0A6A6T1P3</accession>
<gene>
    <name evidence="2" type="ORF">K491DRAFT_780587</name>
</gene>
<feature type="compositionally biased region" description="Polar residues" evidence="1">
    <location>
        <begin position="1122"/>
        <end position="1131"/>
    </location>
</feature>
<feature type="compositionally biased region" description="Low complexity" evidence="1">
    <location>
        <begin position="1177"/>
        <end position="1186"/>
    </location>
</feature>
<feature type="compositionally biased region" description="Low complexity" evidence="1">
    <location>
        <begin position="1132"/>
        <end position="1151"/>
    </location>
</feature>
<feature type="compositionally biased region" description="Low complexity" evidence="1">
    <location>
        <begin position="483"/>
        <end position="519"/>
    </location>
</feature>
<feature type="compositionally biased region" description="Low complexity" evidence="1">
    <location>
        <begin position="695"/>
        <end position="705"/>
    </location>
</feature>
<evidence type="ECO:0000313" key="2">
    <source>
        <dbReference type="EMBL" id="KAF2653051.1"/>
    </source>
</evidence>
<dbReference type="Proteomes" id="UP000799324">
    <property type="component" value="Unassembled WGS sequence"/>
</dbReference>